<feature type="transmembrane region" description="Helical" evidence="1">
    <location>
        <begin position="177"/>
        <end position="195"/>
    </location>
</feature>
<evidence type="ECO:0000256" key="1">
    <source>
        <dbReference type="SAM" id="Phobius"/>
    </source>
</evidence>
<keyword evidence="1" id="KW-0472">Membrane</keyword>
<feature type="transmembrane region" description="Helical" evidence="1">
    <location>
        <begin position="110"/>
        <end position="132"/>
    </location>
</feature>
<evidence type="ECO:0000313" key="2">
    <source>
        <dbReference type="EnsemblMetazoa" id="G16764.1:cds"/>
    </source>
</evidence>
<protein>
    <submittedName>
        <fullName evidence="2">Uncharacterized protein</fullName>
    </submittedName>
</protein>
<feature type="transmembrane region" description="Helical" evidence="1">
    <location>
        <begin position="71"/>
        <end position="89"/>
    </location>
</feature>
<accession>A0A8W8J0S6</accession>
<keyword evidence="3" id="KW-1185">Reference proteome</keyword>
<feature type="transmembrane region" description="Helical" evidence="1">
    <location>
        <begin position="201"/>
        <end position="219"/>
    </location>
</feature>
<feature type="transmembrane region" description="Helical" evidence="1">
    <location>
        <begin position="144"/>
        <end position="165"/>
    </location>
</feature>
<dbReference type="Proteomes" id="UP000005408">
    <property type="component" value="Unassembled WGS sequence"/>
</dbReference>
<keyword evidence="1" id="KW-1133">Transmembrane helix</keyword>
<name>A0A8W8J0S6_MAGGI</name>
<evidence type="ECO:0000313" key="3">
    <source>
        <dbReference type="Proteomes" id="UP000005408"/>
    </source>
</evidence>
<keyword evidence="1" id="KW-0812">Transmembrane</keyword>
<feature type="transmembrane region" description="Helical" evidence="1">
    <location>
        <begin position="293"/>
        <end position="317"/>
    </location>
</feature>
<reference evidence="2" key="1">
    <citation type="submission" date="2022-08" db="UniProtKB">
        <authorList>
            <consortium name="EnsemblMetazoa"/>
        </authorList>
    </citation>
    <scope>IDENTIFICATION</scope>
    <source>
        <strain evidence="2">05x7-T-G4-1.051#20</strain>
    </source>
</reference>
<organism evidence="2 3">
    <name type="scientific">Magallana gigas</name>
    <name type="common">Pacific oyster</name>
    <name type="synonym">Crassostrea gigas</name>
    <dbReference type="NCBI Taxonomy" id="29159"/>
    <lineage>
        <taxon>Eukaryota</taxon>
        <taxon>Metazoa</taxon>
        <taxon>Spiralia</taxon>
        <taxon>Lophotrochozoa</taxon>
        <taxon>Mollusca</taxon>
        <taxon>Bivalvia</taxon>
        <taxon>Autobranchia</taxon>
        <taxon>Pteriomorphia</taxon>
        <taxon>Ostreida</taxon>
        <taxon>Ostreoidea</taxon>
        <taxon>Ostreidae</taxon>
        <taxon>Magallana</taxon>
    </lineage>
</organism>
<feature type="transmembrane region" description="Helical" evidence="1">
    <location>
        <begin position="31"/>
        <end position="51"/>
    </location>
</feature>
<proteinExistence type="predicted"/>
<dbReference type="EnsemblMetazoa" id="G16764.1">
    <property type="protein sequence ID" value="G16764.1:cds"/>
    <property type="gene ID" value="G16764"/>
</dbReference>
<dbReference type="AlphaFoldDB" id="A0A8W8J0S6"/>
<feature type="transmembrane region" description="Helical" evidence="1">
    <location>
        <begin position="231"/>
        <end position="255"/>
    </location>
</feature>
<sequence length="322" mass="36639">MFKILQIVFQFVIQPFFPISRRNATARDGKIVSIIFLSHVLAGIVVFFGVVTRENTILQGLVISKNAWMSSILIVGFFAVSSLLISSCLQRREFGLAESEKDPSINLQLVFLWVFGLATMLLVGVNITTFLPCLNDNSNTTDQSLFLLVINVLYALFIVFQFVLLTINKQTILKATVYFHFSIVCILAVNFALWYSSTIYTFFAIETNITMFLNISCFQSSEIKMKLGNKLYPILFPPQMEFYILASTLILSLWWNSKRYVGSETTDRSSLVDVPRYTELNDHASTEVNIKHILSVILGVVLNVPIAISTIFLNFVYKWQNR</sequence>